<dbReference type="EMBL" id="DS268113">
    <property type="protein sequence ID" value="KMM71640.1"/>
    <property type="molecule type" value="Genomic_DNA"/>
</dbReference>
<protein>
    <recommendedName>
        <fullName evidence="1">DUF6606 domain-containing protein</fullName>
    </recommendedName>
</protein>
<dbReference type="OrthoDB" id="3182339at2759"/>
<dbReference type="AlphaFoldDB" id="A0A0J6FQA9"/>
<dbReference type="InterPro" id="IPR046541">
    <property type="entry name" value="DUF6606"/>
</dbReference>
<reference evidence="2 3" key="1">
    <citation type="submission" date="2007-06" db="EMBL/GenBank/DDBJ databases">
        <title>The Genome Sequence of Coccidioides posadasii RMSCC_3488.</title>
        <authorList>
            <consortium name="Coccidioides Genome Resources Consortium"/>
            <consortium name="The Broad Institute Genome Sequencing Platform"/>
            <person name="Henn M.R."/>
            <person name="Sykes S."/>
            <person name="Young S."/>
            <person name="Jaffe D."/>
            <person name="Berlin A."/>
            <person name="Alvarez P."/>
            <person name="Butler J."/>
            <person name="Gnerre S."/>
            <person name="Grabherr M."/>
            <person name="Mauceli E."/>
            <person name="Brockman W."/>
            <person name="Kodira C."/>
            <person name="Alvarado L."/>
            <person name="Zeng Q."/>
            <person name="Crawford M."/>
            <person name="Antoine C."/>
            <person name="Devon K."/>
            <person name="Galgiani J."/>
            <person name="Orsborn K."/>
            <person name="Lewis M.L."/>
            <person name="Nusbaum C."/>
            <person name="Galagan J."/>
            <person name="Birren B."/>
        </authorList>
    </citation>
    <scope>NUCLEOTIDE SEQUENCE [LARGE SCALE GENOMIC DNA]</scope>
    <source>
        <strain evidence="2 3">RMSCC 3488</strain>
    </source>
</reference>
<feature type="domain" description="DUF6606" evidence="1">
    <location>
        <begin position="56"/>
        <end position="180"/>
    </location>
</feature>
<reference evidence="3" key="2">
    <citation type="journal article" date="2009" name="Genome Res.">
        <title>Comparative genomic analyses of the human fungal pathogens Coccidioides and their relatives.</title>
        <authorList>
            <person name="Sharpton T.J."/>
            <person name="Stajich J.E."/>
            <person name="Rounsley S.D."/>
            <person name="Gardner M.J."/>
            <person name="Wortman J.R."/>
            <person name="Jordar V.S."/>
            <person name="Maiti R."/>
            <person name="Kodira C.D."/>
            <person name="Neafsey D.E."/>
            <person name="Zeng Q."/>
            <person name="Hung C.-Y."/>
            <person name="McMahan C."/>
            <person name="Muszewska A."/>
            <person name="Grynberg M."/>
            <person name="Mandel M.A."/>
            <person name="Kellner E.M."/>
            <person name="Barker B.M."/>
            <person name="Galgiani J.N."/>
            <person name="Orbach M.J."/>
            <person name="Kirkland T.N."/>
            <person name="Cole G.T."/>
            <person name="Henn M.R."/>
            <person name="Birren B.W."/>
            <person name="Taylor J.W."/>
        </authorList>
    </citation>
    <scope>NUCLEOTIDE SEQUENCE [LARGE SCALE GENOMIC DNA]</scope>
    <source>
        <strain evidence="3">RMSCC 3488</strain>
    </source>
</reference>
<dbReference type="VEuPathDB" id="FungiDB:CPAG_07943"/>
<name>A0A0J6FQA9_COCPO</name>
<dbReference type="Pfam" id="PF20255">
    <property type="entry name" value="DUF6606"/>
    <property type="match status" value="1"/>
</dbReference>
<evidence type="ECO:0000313" key="3">
    <source>
        <dbReference type="Proteomes" id="UP000054567"/>
    </source>
</evidence>
<gene>
    <name evidence="2" type="ORF">CPAG_07943</name>
</gene>
<dbReference type="Proteomes" id="UP000054567">
    <property type="component" value="Unassembled WGS sequence"/>
</dbReference>
<reference evidence="3" key="3">
    <citation type="journal article" date="2010" name="Genome Res.">
        <title>Population genomic sequencing of Coccidioides fungi reveals recent hybridization and transposon control.</title>
        <authorList>
            <person name="Neafsey D.E."/>
            <person name="Barker B.M."/>
            <person name="Sharpton T.J."/>
            <person name="Stajich J.E."/>
            <person name="Park D.J."/>
            <person name="Whiston E."/>
            <person name="Hung C.-Y."/>
            <person name="McMahan C."/>
            <person name="White J."/>
            <person name="Sykes S."/>
            <person name="Heiman D."/>
            <person name="Young S."/>
            <person name="Zeng Q."/>
            <person name="Abouelleil A."/>
            <person name="Aftuck L."/>
            <person name="Bessette D."/>
            <person name="Brown A."/>
            <person name="FitzGerald M."/>
            <person name="Lui A."/>
            <person name="Macdonald J.P."/>
            <person name="Priest M."/>
            <person name="Orbach M.J."/>
            <person name="Galgiani J.N."/>
            <person name="Kirkland T.N."/>
            <person name="Cole G.T."/>
            <person name="Birren B.W."/>
            <person name="Henn M.R."/>
            <person name="Taylor J.W."/>
            <person name="Rounsley S.D."/>
        </authorList>
    </citation>
    <scope>NUCLEOTIDE SEQUENCE [LARGE SCALE GENOMIC DNA]</scope>
    <source>
        <strain evidence="3">RMSCC 3488</strain>
    </source>
</reference>
<evidence type="ECO:0000259" key="1">
    <source>
        <dbReference type="Pfam" id="PF20255"/>
    </source>
</evidence>
<accession>A0A0J6FQA9</accession>
<sequence length="228" mass="25753">MPGFNRNVIRSLMTVCHLKESQLWQVARRKEISNFIFNNVIFPPQLPQSGDAEARPACHSVADMLENLKAISEQDLISEIDLVQVLENLNGSRAMMCFIRAQNCGWLMQSDAQARSVIVDAFEASPSCEDVLKSKGPLGPIFPWKKLEKTEFQEYLARELSRLSREQVDEMVPIAGGAGQGVLFGLLKPLPSFARHGEFGGFRATFDFFCEWNNDPECRIDLTIKKDR</sequence>
<proteinExistence type="predicted"/>
<organism evidence="2 3">
    <name type="scientific">Coccidioides posadasii RMSCC 3488</name>
    <dbReference type="NCBI Taxonomy" id="454284"/>
    <lineage>
        <taxon>Eukaryota</taxon>
        <taxon>Fungi</taxon>
        <taxon>Dikarya</taxon>
        <taxon>Ascomycota</taxon>
        <taxon>Pezizomycotina</taxon>
        <taxon>Eurotiomycetes</taxon>
        <taxon>Eurotiomycetidae</taxon>
        <taxon>Onygenales</taxon>
        <taxon>Onygenaceae</taxon>
        <taxon>Coccidioides</taxon>
    </lineage>
</organism>
<evidence type="ECO:0000313" key="2">
    <source>
        <dbReference type="EMBL" id="KMM71640.1"/>
    </source>
</evidence>